<keyword evidence="4 8" id="KW-0812">Transmembrane</keyword>
<dbReference type="Gene3D" id="1.20.1250.20">
    <property type="entry name" value="MFS general substrate transporter like domains"/>
    <property type="match status" value="1"/>
</dbReference>
<feature type="transmembrane region" description="Helical" evidence="8">
    <location>
        <begin position="315"/>
        <end position="333"/>
    </location>
</feature>
<dbReference type="CDD" id="cd17472">
    <property type="entry name" value="MFS_YajR_like"/>
    <property type="match status" value="1"/>
</dbReference>
<keyword evidence="2" id="KW-0813">Transport</keyword>
<evidence type="ECO:0000256" key="5">
    <source>
        <dbReference type="ARBA" id="ARBA00022989"/>
    </source>
</evidence>
<dbReference type="InterPro" id="IPR036259">
    <property type="entry name" value="MFS_trans_sf"/>
</dbReference>
<name>A0A3M6PZ77_9BURK</name>
<feature type="transmembrane region" description="Helical" evidence="8">
    <location>
        <begin position="287"/>
        <end position="309"/>
    </location>
</feature>
<dbReference type="InterPro" id="IPR020846">
    <property type="entry name" value="MFS_dom"/>
</dbReference>
<proteinExistence type="predicted"/>
<dbReference type="EMBL" id="RDQM01000012">
    <property type="protein sequence ID" value="RMW96279.1"/>
    <property type="molecule type" value="Genomic_DNA"/>
</dbReference>
<dbReference type="PROSITE" id="PS50850">
    <property type="entry name" value="MFS"/>
    <property type="match status" value="1"/>
</dbReference>
<feature type="transmembrane region" description="Helical" evidence="8">
    <location>
        <begin position="382"/>
        <end position="400"/>
    </location>
</feature>
<comment type="caution">
    <text evidence="10">The sequence shown here is derived from an EMBL/GenBank/DDBJ whole genome shotgun (WGS) entry which is preliminary data.</text>
</comment>
<comment type="subcellular location">
    <subcellularLocation>
        <location evidence="1">Cell membrane</location>
        <topology evidence="1">Multi-pass membrane protein</topology>
    </subcellularLocation>
</comment>
<evidence type="ECO:0000256" key="8">
    <source>
        <dbReference type="SAM" id="Phobius"/>
    </source>
</evidence>
<keyword evidence="5 8" id="KW-1133">Transmembrane helix</keyword>
<evidence type="ECO:0000256" key="4">
    <source>
        <dbReference type="ARBA" id="ARBA00022692"/>
    </source>
</evidence>
<evidence type="ECO:0000313" key="11">
    <source>
        <dbReference type="Proteomes" id="UP000267521"/>
    </source>
</evidence>
<feature type="transmembrane region" description="Helical" evidence="8">
    <location>
        <begin position="100"/>
        <end position="121"/>
    </location>
</feature>
<evidence type="ECO:0000256" key="2">
    <source>
        <dbReference type="ARBA" id="ARBA00022448"/>
    </source>
</evidence>
<dbReference type="PANTHER" id="PTHR23517">
    <property type="entry name" value="RESISTANCE PROTEIN MDTM, PUTATIVE-RELATED-RELATED"/>
    <property type="match status" value="1"/>
</dbReference>
<evidence type="ECO:0000256" key="7">
    <source>
        <dbReference type="SAM" id="MobiDB-lite"/>
    </source>
</evidence>
<dbReference type="GO" id="GO:0022857">
    <property type="term" value="F:transmembrane transporter activity"/>
    <property type="evidence" value="ECO:0007669"/>
    <property type="project" value="InterPro"/>
</dbReference>
<feature type="transmembrane region" description="Helical" evidence="8">
    <location>
        <begin position="224"/>
        <end position="242"/>
    </location>
</feature>
<dbReference type="Pfam" id="PF07690">
    <property type="entry name" value="MFS_1"/>
    <property type="match status" value="1"/>
</dbReference>
<dbReference type="PANTHER" id="PTHR23517:SF2">
    <property type="entry name" value="MULTIDRUG RESISTANCE PROTEIN MDTH"/>
    <property type="match status" value="1"/>
</dbReference>
<feature type="transmembrane region" description="Helical" evidence="8">
    <location>
        <begin position="76"/>
        <end position="94"/>
    </location>
</feature>
<keyword evidence="6 8" id="KW-0472">Membrane</keyword>
<evidence type="ECO:0000256" key="6">
    <source>
        <dbReference type="ARBA" id="ARBA00023136"/>
    </source>
</evidence>
<feature type="transmembrane region" description="Helical" evidence="8">
    <location>
        <begin position="257"/>
        <end position="275"/>
    </location>
</feature>
<organism evidence="10 11">
    <name type="scientific">Allofranklinella schreckenbergeri</name>
    <dbReference type="NCBI Taxonomy" id="1076744"/>
    <lineage>
        <taxon>Bacteria</taxon>
        <taxon>Pseudomonadati</taxon>
        <taxon>Pseudomonadota</taxon>
        <taxon>Betaproteobacteria</taxon>
        <taxon>Burkholderiales</taxon>
        <taxon>Comamonadaceae</taxon>
        <taxon>Allofranklinella</taxon>
    </lineage>
</organism>
<feature type="transmembrane region" description="Helical" evidence="8">
    <location>
        <begin position="133"/>
        <end position="156"/>
    </location>
</feature>
<evidence type="ECO:0000256" key="3">
    <source>
        <dbReference type="ARBA" id="ARBA00022475"/>
    </source>
</evidence>
<accession>A0A3M6PZ77</accession>
<dbReference type="AlphaFoldDB" id="A0A3M6PZ77"/>
<feature type="transmembrane region" description="Helical" evidence="8">
    <location>
        <begin position="43"/>
        <end position="64"/>
    </location>
</feature>
<sequence>MTPSERRASVLLASLFALRMLGFFMVLPVFVLAARHYEGGDNATLVGLAMGMYGLTQGLLQLPFGMASDRFGRKRMILLGLLIFGLGSATAALADSVWGLMLGRALQGAGAISAVVTALLADQTRDAVRTKAMALVGISVGATFSLALVLGPLLYASIGLSGLFWLTLALTTVGVALVAWGVPAAPTRPPEPQPKAQTSPPANADAATPATAPSAMAGIGLGRLYFGVFALHGIQMALWSAVPRLLEQGGLSGGQHWHIYLPAVIASIVFFGAVFRLERRGRTQWAIAIGIALMALAQLAWLGLAWLGFNAGTPVLSVLGLLLFIFFCGFNALEAIQPSQVSRQAPPAHRGRAMGIYATLQSLGLFAGGATGGWLMTHWGPVGLFAGTLALTLLWLAVAMRR</sequence>
<evidence type="ECO:0000313" key="10">
    <source>
        <dbReference type="EMBL" id="RMW96279.1"/>
    </source>
</evidence>
<gene>
    <name evidence="10" type="ORF">EBQ26_09630</name>
</gene>
<dbReference type="InterPro" id="IPR011701">
    <property type="entry name" value="MFS"/>
</dbReference>
<dbReference type="InterPro" id="IPR050171">
    <property type="entry name" value="MFS_Transporters"/>
</dbReference>
<evidence type="ECO:0000256" key="1">
    <source>
        <dbReference type="ARBA" id="ARBA00004651"/>
    </source>
</evidence>
<dbReference type="GO" id="GO:0005886">
    <property type="term" value="C:plasma membrane"/>
    <property type="evidence" value="ECO:0007669"/>
    <property type="project" value="UniProtKB-SubCell"/>
</dbReference>
<evidence type="ECO:0000259" key="9">
    <source>
        <dbReference type="PROSITE" id="PS50850"/>
    </source>
</evidence>
<feature type="transmembrane region" description="Helical" evidence="8">
    <location>
        <begin position="354"/>
        <end position="376"/>
    </location>
</feature>
<feature type="region of interest" description="Disordered" evidence="7">
    <location>
        <begin position="187"/>
        <end position="209"/>
    </location>
</feature>
<reference evidence="10 11" key="1">
    <citation type="submission" date="2018-10" db="EMBL/GenBank/DDBJ databases">
        <title>Comamonadaceae CDC group NO-1 genome sequencing and assembly.</title>
        <authorList>
            <person name="Bernier A.-M."/>
            <person name="Bernard K."/>
        </authorList>
    </citation>
    <scope>NUCLEOTIDE SEQUENCE [LARGE SCALE GENOMIC DNA]</scope>
    <source>
        <strain evidence="10 11">NML970147</strain>
    </source>
</reference>
<protein>
    <submittedName>
        <fullName evidence="10">MFS transporter</fullName>
    </submittedName>
</protein>
<keyword evidence="3" id="KW-1003">Cell membrane</keyword>
<dbReference type="Proteomes" id="UP000267521">
    <property type="component" value="Unassembled WGS sequence"/>
</dbReference>
<feature type="transmembrane region" description="Helical" evidence="8">
    <location>
        <begin position="162"/>
        <end position="182"/>
    </location>
</feature>
<feature type="domain" description="Major facilitator superfamily (MFS) profile" evidence="9">
    <location>
        <begin position="10"/>
        <end position="402"/>
    </location>
</feature>
<dbReference type="RefSeq" id="WP_122238866.1">
    <property type="nucleotide sequence ID" value="NZ_RDQM01000012.1"/>
</dbReference>
<feature type="compositionally biased region" description="Low complexity" evidence="7">
    <location>
        <begin position="194"/>
        <end position="209"/>
    </location>
</feature>
<dbReference type="SUPFAM" id="SSF103473">
    <property type="entry name" value="MFS general substrate transporter"/>
    <property type="match status" value="1"/>
</dbReference>